<dbReference type="STRING" id="29655.A0A0K9Q6D7"/>
<evidence type="ECO:0000256" key="6">
    <source>
        <dbReference type="ARBA" id="ARBA00022786"/>
    </source>
</evidence>
<reference evidence="12" key="1">
    <citation type="journal article" date="2016" name="Nature">
        <title>The genome of the seagrass Zostera marina reveals angiosperm adaptation to the sea.</title>
        <authorList>
            <person name="Olsen J.L."/>
            <person name="Rouze P."/>
            <person name="Verhelst B."/>
            <person name="Lin Y.-C."/>
            <person name="Bayer T."/>
            <person name="Collen J."/>
            <person name="Dattolo E."/>
            <person name="De Paoli E."/>
            <person name="Dittami S."/>
            <person name="Maumus F."/>
            <person name="Michel G."/>
            <person name="Kersting A."/>
            <person name="Lauritano C."/>
            <person name="Lohaus R."/>
            <person name="Toepel M."/>
            <person name="Tonon T."/>
            <person name="Vanneste K."/>
            <person name="Amirebrahimi M."/>
            <person name="Brakel J."/>
            <person name="Bostroem C."/>
            <person name="Chovatia M."/>
            <person name="Grimwood J."/>
            <person name="Jenkins J.W."/>
            <person name="Jueterbock A."/>
            <person name="Mraz A."/>
            <person name="Stam W.T."/>
            <person name="Tice H."/>
            <person name="Bornberg-Bauer E."/>
            <person name="Green P.J."/>
            <person name="Pearson G.A."/>
            <person name="Procaccini G."/>
            <person name="Duarte C.M."/>
            <person name="Schmutz J."/>
            <person name="Reusch T.B.H."/>
            <person name="Van de Peer Y."/>
        </authorList>
    </citation>
    <scope>NUCLEOTIDE SEQUENCE [LARGE SCALE GENOMIC DNA]</scope>
    <source>
        <strain evidence="12">cv. Finnish</strain>
    </source>
</reference>
<evidence type="ECO:0000256" key="9">
    <source>
        <dbReference type="SAM" id="MobiDB-lite"/>
    </source>
</evidence>
<keyword evidence="6" id="KW-0833">Ubl conjugation pathway</keyword>
<dbReference type="GO" id="GO:0008270">
    <property type="term" value="F:zinc ion binding"/>
    <property type="evidence" value="ECO:0007669"/>
    <property type="project" value="UniProtKB-KW"/>
</dbReference>
<dbReference type="GO" id="GO:0061630">
    <property type="term" value="F:ubiquitin protein ligase activity"/>
    <property type="evidence" value="ECO:0000318"/>
    <property type="project" value="GO_Central"/>
</dbReference>
<feature type="region of interest" description="Disordered" evidence="9">
    <location>
        <begin position="101"/>
        <end position="127"/>
    </location>
</feature>
<evidence type="ECO:0000256" key="1">
    <source>
        <dbReference type="ARBA" id="ARBA00000900"/>
    </source>
</evidence>
<keyword evidence="4" id="KW-0479">Metal-binding</keyword>
<dbReference type="EC" id="2.3.2.27" evidence="2"/>
<keyword evidence="3" id="KW-0808">Transferase</keyword>
<comment type="catalytic activity">
    <reaction evidence="1">
        <text>S-ubiquitinyl-[E2 ubiquitin-conjugating enzyme]-L-cysteine + [acceptor protein]-L-lysine = [E2 ubiquitin-conjugating enzyme]-L-cysteine + N(6)-ubiquitinyl-[acceptor protein]-L-lysine.</text>
        <dbReference type="EC" id="2.3.2.27"/>
    </reaction>
</comment>
<dbReference type="Pfam" id="PF13639">
    <property type="entry name" value="zf-RING_2"/>
    <property type="match status" value="1"/>
</dbReference>
<keyword evidence="5 8" id="KW-0863">Zinc-finger</keyword>
<dbReference type="GO" id="GO:0005737">
    <property type="term" value="C:cytoplasm"/>
    <property type="evidence" value="ECO:0000318"/>
    <property type="project" value="GO_Central"/>
</dbReference>
<dbReference type="CDD" id="cd16667">
    <property type="entry name" value="RING-H2_RNF126-like"/>
    <property type="match status" value="1"/>
</dbReference>
<dbReference type="PANTHER" id="PTHR15710:SF34">
    <property type="entry name" value="E3 UBIQUITIN-PROTEIN LIGASE RHC1A-RELATED"/>
    <property type="match status" value="1"/>
</dbReference>
<dbReference type="SUPFAM" id="SSF57850">
    <property type="entry name" value="RING/U-box"/>
    <property type="match status" value="1"/>
</dbReference>
<name>A0A0K9Q6D7_ZOSMR</name>
<keyword evidence="12" id="KW-1185">Reference proteome</keyword>
<keyword evidence="7" id="KW-0862">Zinc</keyword>
<evidence type="ECO:0000256" key="3">
    <source>
        <dbReference type="ARBA" id="ARBA00022679"/>
    </source>
</evidence>
<feature type="compositionally biased region" description="Basic and acidic residues" evidence="9">
    <location>
        <begin position="238"/>
        <end position="258"/>
    </location>
</feature>
<dbReference type="EMBL" id="LFYR01000036">
    <property type="protein sequence ID" value="KMZ76410.1"/>
    <property type="molecule type" value="Genomic_DNA"/>
</dbReference>
<evidence type="ECO:0000256" key="5">
    <source>
        <dbReference type="ARBA" id="ARBA00022771"/>
    </source>
</evidence>
<dbReference type="InterPro" id="IPR001841">
    <property type="entry name" value="Znf_RING"/>
</dbReference>
<organism evidence="11 12">
    <name type="scientific">Zostera marina</name>
    <name type="common">Eelgrass</name>
    <dbReference type="NCBI Taxonomy" id="29655"/>
    <lineage>
        <taxon>Eukaryota</taxon>
        <taxon>Viridiplantae</taxon>
        <taxon>Streptophyta</taxon>
        <taxon>Embryophyta</taxon>
        <taxon>Tracheophyta</taxon>
        <taxon>Spermatophyta</taxon>
        <taxon>Magnoliopsida</taxon>
        <taxon>Liliopsida</taxon>
        <taxon>Zosteraceae</taxon>
        <taxon>Zostera</taxon>
    </lineage>
</organism>
<feature type="region of interest" description="Disordered" evidence="9">
    <location>
        <begin position="232"/>
        <end position="272"/>
    </location>
</feature>
<evidence type="ECO:0000313" key="11">
    <source>
        <dbReference type="EMBL" id="KMZ76410.1"/>
    </source>
</evidence>
<evidence type="ECO:0000256" key="8">
    <source>
        <dbReference type="PROSITE-ProRule" id="PRU00175"/>
    </source>
</evidence>
<sequence length="285" mass="32179">MSLSRPTVHLMSRRRICRLFWCYHCQTTVRIMSSSNSGALFCPRCYGQFIYELDYPRPSLLFYYTPPAPARGVTPTLFYTLAAALRLFDSLPVFRITDHRNTTVSDGPAHSPPTSATSNHPDVENSVDSSGVINTGDYFSGPNFNQLIDEITQNDRQGPPPAPSPSIDAMPTATINEQHLSLDGSSQCPVCREDFEVGEQVREMPCKHVYHNECIVPWLRMHNSCPVCRYRLPSQPVNDRESPGEGDTRRRTSRRQDTQENTGASHTTTTTGGAFSNWWRSWFLI</sequence>
<dbReference type="SMART" id="SM00184">
    <property type="entry name" value="RING"/>
    <property type="match status" value="1"/>
</dbReference>
<evidence type="ECO:0000256" key="2">
    <source>
        <dbReference type="ARBA" id="ARBA00012483"/>
    </source>
</evidence>
<dbReference type="Pfam" id="PF14369">
    <property type="entry name" value="Zn_ribbon_19"/>
    <property type="match status" value="1"/>
</dbReference>
<dbReference type="GO" id="GO:0016567">
    <property type="term" value="P:protein ubiquitination"/>
    <property type="evidence" value="ECO:0000318"/>
    <property type="project" value="GO_Central"/>
</dbReference>
<gene>
    <name evidence="11" type="ORF">ZOSMA_102G00250</name>
</gene>
<evidence type="ECO:0000313" key="12">
    <source>
        <dbReference type="Proteomes" id="UP000036987"/>
    </source>
</evidence>
<accession>A0A0K9Q6D7</accession>
<dbReference type="AlphaFoldDB" id="A0A0K9Q6D7"/>
<dbReference type="PANTHER" id="PTHR15710">
    <property type="entry name" value="E3 UBIQUITIN-PROTEIN LIGASE PRAJA"/>
    <property type="match status" value="1"/>
</dbReference>
<feature type="compositionally biased region" description="Polar residues" evidence="9">
    <location>
        <begin position="112"/>
        <end position="127"/>
    </location>
</feature>
<dbReference type="OrthoDB" id="8062037at2759"/>
<feature type="domain" description="RING-type" evidence="10">
    <location>
        <begin position="188"/>
        <end position="229"/>
    </location>
</feature>
<dbReference type="FunFam" id="3.30.40.10:FF:000022">
    <property type="entry name" value="E3 ubiquitin-protein ligase RING1-like"/>
    <property type="match status" value="1"/>
</dbReference>
<dbReference type="InterPro" id="IPR013083">
    <property type="entry name" value="Znf_RING/FYVE/PHD"/>
</dbReference>
<dbReference type="PROSITE" id="PS50089">
    <property type="entry name" value="ZF_RING_2"/>
    <property type="match status" value="1"/>
</dbReference>
<proteinExistence type="predicted"/>
<protein>
    <recommendedName>
        <fullName evidence="2">RING-type E3 ubiquitin transferase</fullName>
        <ecNumber evidence="2">2.3.2.27</ecNumber>
    </recommendedName>
</protein>
<evidence type="ECO:0000256" key="4">
    <source>
        <dbReference type="ARBA" id="ARBA00022723"/>
    </source>
</evidence>
<dbReference type="InterPro" id="IPR039525">
    <property type="entry name" value="RNF126-like_zinc-ribbon"/>
</dbReference>
<evidence type="ECO:0000259" key="10">
    <source>
        <dbReference type="PROSITE" id="PS50089"/>
    </source>
</evidence>
<evidence type="ECO:0000256" key="7">
    <source>
        <dbReference type="ARBA" id="ARBA00022833"/>
    </source>
</evidence>
<dbReference type="Proteomes" id="UP000036987">
    <property type="component" value="Unassembled WGS sequence"/>
</dbReference>
<comment type="caution">
    <text evidence="11">The sequence shown here is derived from an EMBL/GenBank/DDBJ whole genome shotgun (WGS) entry which is preliminary data.</text>
</comment>
<dbReference type="Gene3D" id="3.30.40.10">
    <property type="entry name" value="Zinc/RING finger domain, C3HC4 (zinc finger)"/>
    <property type="match status" value="1"/>
</dbReference>
<dbReference type="OMA" id="DAWEHGR"/>